<protein>
    <recommendedName>
        <fullName evidence="3">Zn(2)-C6 fungal-type domain-containing protein</fullName>
    </recommendedName>
</protein>
<evidence type="ECO:0000259" key="3">
    <source>
        <dbReference type="PROSITE" id="PS50048"/>
    </source>
</evidence>
<dbReference type="EMBL" id="JAGPYM010000028">
    <property type="protein sequence ID" value="KAH6879856.1"/>
    <property type="molecule type" value="Genomic_DNA"/>
</dbReference>
<dbReference type="AlphaFoldDB" id="A0A9P8VY44"/>
<sequence>MPSGRPTMPPRRSHTKSRTGCANCKRRKVKCDEAYPICFHCKRHGVPCSLSTSTPDVSLNDLAATTSAPSNHPSPTLSSGDGNAARSRNDVAMTSAPEQIAPFPPQELLSRDFELLHHYCTATACTISMRKEMTHVWRICIPREGYLHSFVMHGVLAISAAHKAYLMPSHRKTYLSLLDYHQTVGSEGFRSALQNICPEIGMPLFSFASIVILYLYTLPNRSINGQLEDPIRNISEIIVLFRGIKAALAPLMPGILRSELAPLIYGIWPLDFGEPGNLPCLENTTLPLDTWDAIRQLRTFQEAEAPSSSLERYYSDAVESLECSAKLIALAGAHIETSAVLAWMYGIHESILLDIRSHRPHALVILAYYSVFLATLEKSFWYARGWARQLLDAIEAKLAGKPQYLKMLQWPKHSLVNFYCL</sequence>
<dbReference type="CDD" id="cd00067">
    <property type="entry name" value="GAL4"/>
    <property type="match status" value="1"/>
</dbReference>
<comment type="caution">
    <text evidence="4">The sequence shown here is derived from an EMBL/GenBank/DDBJ whole genome shotgun (WGS) entry which is preliminary data.</text>
</comment>
<dbReference type="InterPro" id="IPR053157">
    <property type="entry name" value="Sterol_Uptake_Regulator"/>
</dbReference>
<feature type="compositionally biased region" description="Polar residues" evidence="2">
    <location>
        <begin position="63"/>
        <end position="81"/>
    </location>
</feature>
<proteinExistence type="predicted"/>
<dbReference type="PANTHER" id="PTHR47784">
    <property type="entry name" value="STEROL UPTAKE CONTROL PROTEIN 2"/>
    <property type="match status" value="1"/>
</dbReference>
<keyword evidence="5" id="KW-1185">Reference proteome</keyword>
<dbReference type="GO" id="GO:0008270">
    <property type="term" value="F:zinc ion binding"/>
    <property type="evidence" value="ECO:0007669"/>
    <property type="project" value="InterPro"/>
</dbReference>
<dbReference type="SUPFAM" id="SSF57701">
    <property type="entry name" value="Zn2/Cys6 DNA-binding domain"/>
    <property type="match status" value="1"/>
</dbReference>
<evidence type="ECO:0000256" key="2">
    <source>
        <dbReference type="SAM" id="MobiDB-lite"/>
    </source>
</evidence>
<organism evidence="4 5">
    <name type="scientific">Thelonectria olida</name>
    <dbReference type="NCBI Taxonomy" id="1576542"/>
    <lineage>
        <taxon>Eukaryota</taxon>
        <taxon>Fungi</taxon>
        <taxon>Dikarya</taxon>
        <taxon>Ascomycota</taxon>
        <taxon>Pezizomycotina</taxon>
        <taxon>Sordariomycetes</taxon>
        <taxon>Hypocreomycetidae</taxon>
        <taxon>Hypocreales</taxon>
        <taxon>Nectriaceae</taxon>
        <taxon>Thelonectria</taxon>
    </lineage>
</organism>
<keyword evidence="1" id="KW-0539">Nucleus</keyword>
<dbReference type="OrthoDB" id="5295362at2759"/>
<gene>
    <name evidence="4" type="ORF">B0T10DRAFT_496285</name>
</gene>
<dbReference type="Gene3D" id="4.10.240.10">
    <property type="entry name" value="Zn(2)-C6 fungal-type DNA-binding domain"/>
    <property type="match status" value="1"/>
</dbReference>
<reference evidence="4 5" key="1">
    <citation type="journal article" date="2021" name="Nat. Commun.">
        <title>Genetic determinants of endophytism in the Arabidopsis root mycobiome.</title>
        <authorList>
            <person name="Mesny F."/>
            <person name="Miyauchi S."/>
            <person name="Thiergart T."/>
            <person name="Pickel B."/>
            <person name="Atanasova L."/>
            <person name="Karlsson M."/>
            <person name="Huettel B."/>
            <person name="Barry K.W."/>
            <person name="Haridas S."/>
            <person name="Chen C."/>
            <person name="Bauer D."/>
            <person name="Andreopoulos W."/>
            <person name="Pangilinan J."/>
            <person name="LaButti K."/>
            <person name="Riley R."/>
            <person name="Lipzen A."/>
            <person name="Clum A."/>
            <person name="Drula E."/>
            <person name="Henrissat B."/>
            <person name="Kohler A."/>
            <person name="Grigoriev I.V."/>
            <person name="Martin F.M."/>
            <person name="Hacquard S."/>
        </authorList>
    </citation>
    <scope>NUCLEOTIDE SEQUENCE [LARGE SCALE GENOMIC DNA]</scope>
    <source>
        <strain evidence="4 5">MPI-CAGE-CH-0241</strain>
    </source>
</reference>
<dbReference type="Proteomes" id="UP000777438">
    <property type="component" value="Unassembled WGS sequence"/>
</dbReference>
<dbReference type="InterPro" id="IPR036864">
    <property type="entry name" value="Zn2-C6_fun-type_DNA-bd_sf"/>
</dbReference>
<dbReference type="PANTHER" id="PTHR47784:SF5">
    <property type="entry name" value="STEROL UPTAKE CONTROL PROTEIN 2"/>
    <property type="match status" value="1"/>
</dbReference>
<accession>A0A9P8VY44</accession>
<dbReference type="InterPro" id="IPR001138">
    <property type="entry name" value="Zn2Cys6_DnaBD"/>
</dbReference>
<dbReference type="SMART" id="SM00066">
    <property type="entry name" value="GAL4"/>
    <property type="match status" value="1"/>
</dbReference>
<name>A0A9P8VY44_9HYPO</name>
<evidence type="ECO:0000256" key="1">
    <source>
        <dbReference type="ARBA" id="ARBA00023242"/>
    </source>
</evidence>
<dbReference type="GO" id="GO:0001228">
    <property type="term" value="F:DNA-binding transcription activator activity, RNA polymerase II-specific"/>
    <property type="evidence" value="ECO:0007669"/>
    <property type="project" value="TreeGrafter"/>
</dbReference>
<evidence type="ECO:0000313" key="5">
    <source>
        <dbReference type="Proteomes" id="UP000777438"/>
    </source>
</evidence>
<evidence type="ECO:0000313" key="4">
    <source>
        <dbReference type="EMBL" id="KAH6879856.1"/>
    </source>
</evidence>
<dbReference type="PROSITE" id="PS00463">
    <property type="entry name" value="ZN2_CY6_FUNGAL_1"/>
    <property type="match status" value="1"/>
</dbReference>
<feature type="domain" description="Zn(2)-C6 fungal-type" evidence="3">
    <location>
        <begin position="20"/>
        <end position="50"/>
    </location>
</feature>
<dbReference type="PROSITE" id="PS50048">
    <property type="entry name" value="ZN2_CY6_FUNGAL_2"/>
    <property type="match status" value="1"/>
</dbReference>
<dbReference type="Pfam" id="PF00172">
    <property type="entry name" value="Zn_clus"/>
    <property type="match status" value="1"/>
</dbReference>
<feature type="region of interest" description="Disordered" evidence="2">
    <location>
        <begin position="63"/>
        <end position="88"/>
    </location>
</feature>